<dbReference type="RefSeq" id="WP_157017717.1">
    <property type="nucleotide sequence ID" value="NZ_KK073874.1"/>
</dbReference>
<evidence type="ECO:0000313" key="1">
    <source>
        <dbReference type="EMBL" id="EXG82012.1"/>
    </source>
</evidence>
<dbReference type="Proteomes" id="UP000021053">
    <property type="component" value="Unassembled WGS sequence"/>
</dbReference>
<dbReference type="AlphaFoldDB" id="A0A010ZXR5"/>
<name>A0A010ZXR5_9ACTN</name>
<keyword evidence="2" id="KW-1185">Reference proteome</keyword>
<dbReference type="OrthoDB" id="4164470at2"/>
<dbReference type="PATRIC" id="fig|927661.3.peg.3104"/>
<comment type="caution">
    <text evidence="1">The sequence shown here is derived from an EMBL/GenBank/DDBJ whole genome shotgun (WGS) entry which is preliminary data.</text>
</comment>
<protein>
    <recommendedName>
        <fullName evidence="3">DNA-binding protein</fullName>
    </recommendedName>
</protein>
<sequence length="246" mass="26191">MPAHSWPSSPLAAADRAFALLVHPPTPLEFDGREVTDLPQGPVPLDQLRRLLLKPGTTLLTRDSVWRELVLRARRDGPTWVVVAVGIAMPGLRRAAGTTAAGWRGDTSDLDAELLTGFVARLKTINLDAPRICGRLIDAGVRAARKARDAESNARAISTDTAGPIAPSDHPDLVLARSVAAGVLDADEANLIAATRLERLTLAEAGARIGIGAGLASAWRRRAERRLVTAISDGELSLVPLRPRTT</sequence>
<dbReference type="HOGENOM" id="CLU_067324_1_0_11"/>
<reference evidence="1 2" key="1">
    <citation type="submission" date="2013-07" db="EMBL/GenBank/DDBJ databases">
        <authorList>
            <consortium name="DOE Joint Genome Institute"/>
            <person name="Eisen J."/>
            <person name="Huntemann M."/>
            <person name="Han J."/>
            <person name="Chen A."/>
            <person name="Kyrpides N."/>
            <person name="Mavromatis K."/>
            <person name="Markowitz V."/>
            <person name="Palaniappan K."/>
            <person name="Ivanova N."/>
            <person name="Schaumberg A."/>
            <person name="Pati A."/>
            <person name="Liolios K."/>
            <person name="Nordberg H.P."/>
            <person name="Cantor M.N."/>
            <person name="Hua S.X."/>
            <person name="Woyke T."/>
        </authorList>
    </citation>
    <scope>NUCLEOTIDE SEQUENCE [LARGE SCALE GENOMIC DNA]</scope>
    <source>
        <strain evidence="1 2">DSM 44712</strain>
    </source>
</reference>
<gene>
    <name evidence="1" type="ORF">CryarDRAFT_3143</name>
</gene>
<accession>A0A010ZXR5</accession>
<dbReference type="EMBL" id="JFBT01000001">
    <property type="protein sequence ID" value="EXG82012.1"/>
    <property type="molecule type" value="Genomic_DNA"/>
</dbReference>
<evidence type="ECO:0000313" key="2">
    <source>
        <dbReference type="Proteomes" id="UP000021053"/>
    </source>
</evidence>
<proteinExistence type="predicted"/>
<evidence type="ECO:0008006" key="3">
    <source>
        <dbReference type="Google" id="ProtNLM"/>
    </source>
</evidence>
<organism evidence="1 2">
    <name type="scientific">Cryptosporangium arvum DSM 44712</name>
    <dbReference type="NCBI Taxonomy" id="927661"/>
    <lineage>
        <taxon>Bacteria</taxon>
        <taxon>Bacillati</taxon>
        <taxon>Actinomycetota</taxon>
        <taxon>Actinomycetes</taxon>
        <taxon>Cryptosporangiales</taxon>
        <taxon>Cryptosporangiaceae</taxon>
        <taxon>Cryptosporangium</taxon>
    </lineage>
</organism>